<feature type="compositionally biased region" description="Polar residues" evidence="1">
    <location>
        <begin position="1"/>
        <end position="11"/>
    </location>
</feature>
<dbReference type="RefSeq" id="WP_138649982.1">
    <property type="nucleotide sequence ID" value="NZ_VCKW01000349.1"/>
</dbReference>
<sequence length="106" mass="10799">MSTPSAPSTAAHQPRRSRRAGRISASAVTAASPSVHASRGQYRAGSRPVHASAATPAITARTPASRSSARSPLTRPGAHGGSRSSGWYRSPGINSRPAARTAGWTG</sequence>
<keyword evidence="3" id="KW-1185">Reference proteome</keyword>
<proteinExistence type="predicted"/>
<organism evidence="2 3">
    <name type="scientific">Actinomadura soli</name>
    <dbReference type="NCBI Taxonomy" id="2508997"/>
    <lineage>
        <taxon>Bacteria</taxon>
        <taxon>Bacillati</taxon>
        <taxon>Actinomycetota</taxon>
        <taxon>Actinomycetes</taxon>
        <taxon>Streptosporangiales</taxon>
        <taxon>Thermomonosporaceae</taxon>
        <taxon>Actinomadura</taxon>
    </lineage>
</organism>
<dbReference type="Proteomes" id="UP000309174">
    <property type="component" value="Unassembled WGS sequence"/>
</dbReference>
<feature type="compositionally biased region" description="Low complexity" evidence="1">
    <location>
        <begin position="51"/>
        <end position="76"/>
    </location>
</feature>
<gene>
    <name evidence="2" type="ORF">ETD83_37680</name>
</gene>
<evidence type="ECO:0000256" key="1">
    <source>
        <dbReference type="SAM" id="MobiDB-lite"/>
    </source>
</evidence>
<feature type="region of interest" description="Disordered" evidence="1">
    <location>
        <begin position="1"/>
        <end position="106"/>
    </location>
</feature>
<protein>
    <submittedName>
        <fullName evidence="2">Uncharacterized protein</fullName>
    </submittedName>
</protein>
<reference evidence="2 3" key="1">
    <citation type="submission" date="2019-05" db="EMBL/GenBank/DDBJ databases">
        <title>Draft genome sequence of Actinomadura sp. 14C53.</title>
        <authorList>
            <person name="Saricaoglu S."/>
            <person name="Isik K."/>
        </authorList>
    </citation>
    <scope>NUCLEOTIDE SEQUENCE [LARGE SCALE GENOMIC DNA]</scope>
    <source>
        <strain evidence="2 3">14C53</strain>
    </source>
</reference>
<accession>A0A5C4J378</accession>
<evidence type="ECO:0000313" key="3">
    <source>
        <dbReference type="Proteomes" id="UP000309174"/>
    </source>
</evidence>
<comment type="caution">
    <text evidence="2">The sequence shown here is derived from an EMBL/GenBank/DDBJ whole genome shotgun (WGS) entry which is preliminary data.</text>
</comment>
<feature type="compositionally biased region" description="Low complexity" evidence="1">
    <location>
        <begin position="22"/>
        <end position="38"/>
    </location>
</feature>
<evidence type="ECO:0000313" key="2">
    <source>
        <dbReference type="EMBL" id="TMQ89934.1"/>
    </source>
</evidence>
<dbReference type="AlphaFoldDB" id="A0A5C4J378"/>
<dbReference type="EMBL" id="VCKW01000349">
    <property type="protein sequence ID" value="TMQ89934.1"/>
    <property type="molecule type" value="Genomic_DNA"/>
</dbReference>
<name>A0A5C4J378_9ACTN</name>